<keyword evidence="1" id="KW-0732">Signal</keyword>
<dbReference type="InterPro" id="IPR013517">
    <property type="entry name" value="FG-GAP"/>
</dbReference>
<dbReference type="SMART" id="SM00191">
    <property type="entry name" value="Int_alpha"/>
    <property type="match status" value="3"/>
</dbReference>
<keyword evidence="5" id="KW-1185">Reference proteome</keyword>
<dbReference type="OMA" id="ISENYCL"/>
<dbReference type="PANTHER" id="PTHR36220">
    <property type="entry name" value="UNNAMED PRODUCT"/>
    <property type="match status" value="1"/>
</dbReference>
<dbReference type="InterPro" id="IPR028994">
    <property type="entry name" value="Integrin_alpha_N"/>
</dbReference>
<proteinExistence type="predicted"/>
<keyword evidence="2" id="KW-0677">Repeat</keyword>
<dbReference type="SUPFAM" id="SSF69318">
    <property type="entry name" value="Integrin alpha N-terminal domain"/>
    <property type="match status" value="1"/>
</dbReference>
<reference evidence="4" key="1">
    <citation type="submission" date="2022-10" db="EMBL/GenBank/DDBJ databases">
        <title>Novel sulphate-reducing endosymbionts in the free-living metamonad Anaeramoeba.</title>
        <authorList>
            <person name="Jerlstrom-Hultqvist J."/>
            <person name="Cepicka I."/>
            <person name="Gallot-Lavallee L."/>
            <person name="Salas-Leiva D."/>
            <person name="Curtis B.A."/>
            <person name="Zahonova K."/>
            <person name="Pipaliya S."/>
            <person name="Dacks J."/>
            <person name="Roger A.J."/>
        </authorList>
    </citation>
    <scope>NUCLEOTIDE SEQUENCE</scope>
    <source>
        <strain evidence="4">BMAN</strain>
    </source>
</reference>
<sequence>MKKRKIFLISSPFATIGNNYEQGKVYIYENNGTNWNQKQILIANDGEEDEEFGKRKVYIFQNNGTFYNLKQILIANDGKEYHEFGSSVAISNDSSFLFISALQANVGNNSNQGKVYIFQNNGIIWNQYQILIANDGKSSDRFGFSISISSDSSFIVVGVPYAKIGDNSLQGKAYIFQNNGTFWNQKEILIANDGETNDEFGSSVSISENYCLIGSPNSNFGDIFEQGKVYIFQNNGTIFLKLIFYFELFFFLFSFECYWNQINSTLNDIEYQINYQNEIENWELIQSPILNQNVLYQIFNSSIYSNISGNVDYSIQIKICNISSNQINLTTKN</sequence>
<keyword evidence="3" id="KW-0325">Glycoprotein</keyword>
<organism evidence="4 5">
    <name type="scientific">Anaeramoeba ignava</name>
    <name type="common">Anaerobic marine amoeba</name>
    <dbReference type="NCBI Taxonomy" id="1746090"/>
    <lineage>
        <taxon>Eukaryota</taxon>
        <taxon>Metamonada</taxon>
        <taxon>Anaeramoebidae</taxon>
        <taxon>Anaeramoeba</taxon>
    </lineage>
</organism>
<evidence type="ECO:0000256" key="3">
    <source>
        <dbReference type="ARBA" id="ARBA00023180"/>
    </source>
</evidence>
<evidence type="ECO:0000256" key="1">
    <source>
        <dbReference type="ARBA" id="ARBA00022729"/>
    </source>
</evidence>
<evidence type="ECO:0000256" key="2">
    <source>
        <dbReference type="ARBA" id="ARBA00022737"/>
    </source>
</evidence>
<dbReference type="AlphaFoldDB" id="A0A9Q0RDR4"/>
<dbReference type="PANTHER" id="PTHR36220:SF1">
    <property type="entry name" value="GAMMA TUBULIN COMPLEX COMPONENT C-TERMINAL DOMAIN-CONTAINING PROTEIN"/>
    <property type="match status" value="1"/>
</dbReference>
<dbReference type="Proteomes" id="UP001149090">
    <property type="component" value="Unassembled WGS sequence"/>
</dbReference>
<name>A0A9Q0RDR4_ANAIG</name>
<dbReference type="Pfam" id="PF14312">
    <property type="entry name" value="FG-GAP_2"/>
    <property type="match status" value="3"/>
</dbReference>
<gene>
    <name evidence="4" type="ORF">M0811_06437</name>
</gene>
<dbReference type="Gene3D" id="2.130.10.130">
    <property type="entry name" value="Integrin alpha, N-terminal"/>
    <property type="match status" value="2"/>
</dbReference>
<accession>A0A9Q0RDR4</accession>
<protein>
    <submittedName>
        <fullName evidence="4">Uncharacterized protein</fullName>
    </submittedName>
</protein>
<evidence type="ECO:0000313" key="4">
    <source>
        <dbReference type="EMBL" id="KAJ5076437.1"/>
    </source>
</evidence>
<evidence type="ECO:0000313" key="5">
    <source>
        <dbReference type="Proteomes" id="UP001149090"/>
    </source>
</evidence>
<dbReference type="InterPro" id="IPR013519">
    <property type="entry name" value="Int_alpha_beta-p"/>
</dbReference>
<comment type="caution">
    <text evidence="4">The sequence shown here is derived from an EMBL/GenBank/DDBJ whole genome shotgun (WGS) entry which is preliminary data.</text>
</comment>
<dbReference type="EMBL" id="JAPDFW010000061">
    <property type="protein sequence ID" value="KAJ5076437.1"/>
    <property type="molecule type" value="Genomic_DNA"/>
</dbReference>